<comment type="subcellular location">
    <subcellularLocation>
        <location evidence="1">Membrane</location>
        <topology evidence="1">Single-pass type I membrane protein</topology>
    </subcellularLocation>
</comment>
<evidence type="ECO:0000313" key="16">
    <source>
        <dbReference type="Proteomes" id="UP001479290"/>
    </source>
</evidence>
<keyword evidence="7" id="KW-1064">Adaptive immunity</keyword>
<evidence type="ECO:0000256" key="3">
    <source>
        <dbReference type="ARBA" id="ARBA00022692"/>
    </source>
</evidence>
<comment type="caution">
    <text evidence="15">The sequence shown here is derived from an EMBL/GenBank/DDBJ whole genome shotgun (WGS) entry which is preliminary data.</text>
</comment>
<dbReference type="Gene3D" id="2.60.40.10">
    <property type="entry name" value="Immunoglobulins"/>
    <property type="match status" value="1"/>
</dbReference>
<evidence type="ECO:0000256" key="2">
    <source>
        <dbReference type="ARBA" id="ARBA00007394"/>
    </source>
</evidence>
<evidence type="ECO:0000256" key="7">
    <source>
        <dbReference type="ARBA" id="ARBA00023130"/>
    </source>
</evidence>
<dbReference type="GO" id="GO:0002504">
    <property type="term" value="P:antigen processing and presentation of peptide or polysaccharide antigen via MHC class II"/>
    <property type="evidence" value="ECO:0007669"/>
    <property type="project" value="UniProtKB-KW"/>
</dbReference>
<feature type="domain" description="Ig-like" evidence="14">
    <location>
        <begin position="132"/>
        <end position="222"/>
    </location>
</feature>
<dbReference type="InterPro" id="IPR014745">
    <property type="entry name" value="MHC_II_a/b_N"/>
</dbReference>
<dbReference type="Pfam" id="PF07654">
    <property type="entry name" value="C1-set"/>
    <property type="match status" value="1"/>
</dbReference>
<keyword evidence="3 13" id="KW-0812">Transmembrane</keyword>
<dbReference type="InterPro" id="IPR011162">
    <property type="entry name" value="MHC_I/II-like_Ag-recog"/>
</dbReference>
<dbReference type="SUPFAM" id="SSF48726">
    <property type="entry name" value="Immunoglobulin"/>
    <property type="match status" value="1"/>
</dbReference>
<evidence type="ECO:0000256" key="9">
    <source>
        <dbReference type="ARBA" id="ARBA00023157"/>
    </source>
</evidence>
<dbReference type="Pfam" id="PF00993">
    <property type="entry name" value="MHC_II_alpha"/>
    <property type="match status" value="1"/>
</dbReference>
<evidence type="ECO:0000256" key="8">
    <source>
        <dbReference type="ARBA" id="ARBA00023136"/>
    </source>
</evidence>
<keyword evidence="6 13" id="KW-1133">Transmembrane helix</keyword>
<sequence>MRNLYGRGSRLNITCLWHSAVDIEMLRVIFLICKFSVFWSFSRAQGKHLMRQLTYCHIEMMDAGFELEFDGEELWHVDPVNYIARRRLPEFAADWSLDRNLPSQAHYSIGTCFYNIPYGVKGENNPPESIVPPTTLLYTKSDVKLGVENTLICLVTHFHPPPVNISWTRNGEPVSELDVTETQYYSNPDFSFRVFSYLNFSPERGDIYACTVRHRGLQEEITRFWEMEVPEDSQKVETAVLVIGILVGFLGFVVGIILIVKSKMELPAV</sequence>
<keyword evidence="11" id="KW-0491">MHC II</keyword>
<keyword evidence="16" id="KW-1185">Reference proteome</keyword>
<dbReference type="GO" id="GO:0042613">
    <property type="term" value="C:MHC class II protein complex"/>
    <property type="evidence" value="ECO:0007669"/>
    <property type="project" value="UniProtKB-KW"/>
</dbReference>
<evidence type="ECO:0000256" key="12">
    <source>
        <dbReference type="ARBA" id="ARBA00023319"/>
    </source>
</evidence>
<organism evidence="15 16">
    <name type="scientific">Culter alburnus</name>
    <name type="common">Topmouth culter</name>
    <dbReference type="NCBI Taxonomy" id="194366"/>
    <lineage>
        <taxon>Eukaryota</taxon>
        <taxon>Metazoa</taxon>
        <taxon>Chordata</taxon>
        <taxon>Craniata</taxon>
        <taxon>Vertebrata</taxon>
        <taxon>Euteleostomi</taxon>
        <taxon>Actinopterygii</taxon>
        <taxon>Neopterygii</taxon>
        <taxon>Teleostei</taxon>
        <taxon>Ostariophysi</taxon>
        <taxon>Cypriniformes</taxon>
        <taxon>Xenocyprididae</taxon>
        <taxon>Xenocypridinae</taxon>
        <taxon>Culter</taxon>
    </lineage>
</organism>
<dbReference type="EMBL" id="JAWDJR010000016">
    <property type="protein sequence ID" value="KAK9961559.1"/>
    <property type="molecule type" value="Genomic_DNA"/>
</dbReference>
<dbReference type="SUPFAM" id="SSF54452">
    <property type="entry name" value="MHC antigen-recognition domain"/>
    <property type="match status" value="1"/>
</dbReference>
<protein>
    <recommendedName>
        <fullName evidence="14">Ig-like domain-containing protein</fullName>
    </recommendedName>
</protein>
<evidence type="ECO:0000256" key="10">
    <source>
        <dbReference type="ARBA" id="ARBA00023180"/>
    </source>
</evidence>
<dbReference type="InterPro" id="IPR007110">
    <property type="entry name" value="Ig-like_dom"/>
</dbReference>
<dbReference type="Proteomes" id="UP001479290">
    <property type="component" value="Unassembled WGS sequence"/>
</dbReference>
<keyword evidence="5" id="KW-0391">Immunity</keyword>
<proteinExistence type="inferred from homology"/>
<evidence type="ECO:0000256" key="6">
    <source>
        <dbReference type="ARBA" id="ARBA00022989"/>
    </source>
</evidence>
<keyword evidence="8 13" id="KW-0472">Membrane</keyword>
<dbReference type="CDD" id="cd05767">
    <property type="entry name" value="IgC1_MHC_II_alpha"/>
    <property type="match status" value="1"/>
</dbReference>
<evidence type="ECO:0000256" key="4">
    <source>
        <dbReference type="ARBA" id="ARBA00022729"/>
    </source>
</evidence>
<gene>
    <name evidence="15" type="ORF">ABG768_009342</name>
</gene>
<dbReference type="InterPro" id="IPR013783">
    <property type="entry name" value="Ig-like_fold"/>
</dbReference>
<dbReference type="InterPro" id="IPR036179">
    <property type="entry name" value="Ig-like_dom_sf"/>
</dbReference>
<keyword evidence="10" id="KW-0325">Glycoprotein</keyword>
<evidence type="ECO:0000256" key="1">
    <source>
        <dbReference type="ARBA" id="ARBA00004479"/>
    </source>
</evidence>
<keyword evidence="4" id="KW-0732">Signal</keyword>
<dbReference type="InterPro" id="IPR003006">
    <property type="entry name" value="Ig/MHC_CS"/>
</dbReference>
<dbReference type="InterPro" id="IPR001003">
    <property type="entry name" value="MHC_II_a_N"/>
</dbReference>
<dbReference type="AlphaFoldDB" id="A0AAW1ZMG4"/>
<dbReference type="SMART" id="SM00407">
    <property type="entry name" value="IGc1"/>
    <property type="match status" value="1"/>
</dbReference>
<dbReference type="InterPro" id="IPR003597">
    <property type="entry name" value="Ig_C1-set"/>
</dbReference>
<dbReference type="InterPro" id="IPR050160">
    <property type="entry name" value="MHC/Immunoglobulin"/>
</dbReference>
<evidence type="ECO:0000259" key="14">
    <source>
        <dbReference type="PROSITE" id="PS50835"/>
    </source>
</evidence>
<evidence type="ECO:0000313" key="15">
    <source>
        <dbReference type="EMBL" id="KAK9961559.1"/>
    </source>
</evidence>
<dbReference type="PANTHER" id="PTHR19944">
    <property type="entry name" value="MHC CLASS II-RELATED"/>
    <property type="match status" value="1"/>
</dbReference>
<accession>A0AAW1ZMG4</accession>
<evidence type="ECO:0000256" key="5">
    <source>
        <dbReference type="ARBA" id="ARBA00022859"/>
    </source>
</evidence>
<dbReference type="PROSITE" id="PS00290">
    <property type="entry name" value="IG_MHC"/>
    <property type="match status" value="1"/>
</dbReference>
<name>A0AAW1ZMG4_CULAL</name>
<dbReference type="GO" id="GO:0002250">
    <property type="term" value="P:adaptive immune response"/>
    <property type="evidence" value="ECO:0007669"/>
    <property type="project" value="UniProtKB-KW"/>
</dbReference>
<reference evidence="15 16" key="1">
    <citation type="submission" date="2024-05" db="EMBL/GenBank/DDBJ databases">
        <title>A high-quality chromosomal-level genome assembly of Topmouth culter (Culter alburnus).</title>
        <authorList>
            <person name="Zhao H."/>
        </authorList>
    </citation>
    <scope>NUCLEOTIDE SEQUENCE [LARGE SCALE GENOMIC DNA]</scope>
    <source>
        <strain evidence="15">CATC2023</strain>
        <tissue evidence="15">Muscle</tissue>
    </source>
</reference>
<evidence type="ECO:0000256" key="13">
    <source>
        <dbReference type="SAM" id="Phobius"/>
    </source>
</evidence>
<comment type="similarity">
    <text evidence="2">Belongs to the MHC class II family.</text>
</comment>
<evidence type="ECO:0000256" key="11">
    <source>
        <dbReference type="ARBA" id="ARBA00023182"/>
    </source>
</evidence>
<keyword evidence="12" id="KW-0393">Immunoglobulin domain</keyword>
<keyword evidence="9" id="KW-1015">Disulfide bond</keyword>
<dbReference type="PROSITE" id="PS50835">
    <property type="entry name" value="IG_LIKE"/>
    <property type="match status" value="1"/>
</dbReference>
<dbReference type="PANTHER" id="PTHR19944:SF86">
    <property type="entry name" value="HLA CLASS II HISTOCOMPATIBILITY ANTIGEN, DR ALPHA CHAIN"/>
    <property type="match status" value="1"/>
</dbReference>
<dbReference type="Gene3D" id="3.10.320.10">
    <property type="entry name" value="Class II Histocompatibility Antigen, M Beta Chain, Chain B, domain 1"/>
    <property type="match status" value="1"/>
</dbReference>
<feature type="transmembrane region" description="Helical" evidence="13">
    <location>
        <begin position="239"/>
        <end position="260"/>
    </location>
</feature>